<dbReference type="AlphaFoldDB" id="A0A1G9CLW8"/>
<feature type="binding site" evidence="6">
    <location>
        <position position="78"/>
    </location>
    <ligand>
        <name>substrate</name>
    </ligand>
</feature>
<feature type="active site" description="Proton acceptor" evidence="6">
    <location>
        <position position="12"/>
    </location>
</feature>
<evidence type="ECO:0000256" key="1">
    <source>
        <dbReference type="ARBA" id="ARBA00004945"/>
    </source>
</evidence>
<dbReference type="HAMAP" id="MF_01684">
    <property type="entry name" value="Salvage_MtnN"/>
    <property type="match status" value="1"/>
</dbReference>
<dbReference type="InterPro" id="IPR000845">
    <property type="entry name" value="Nucleoside_phosphorylase_d"/>
</dbReference>
<gene>
    <name evidence="6" type="primary">mtnN</name>
    <name evidence="8" type="ORF">SAMN05216243_3433</name>
</gene>
<dbReference type="GO" id="GO:0009164">
    <property type="term" value="P:nucleoside catabolic process"/>
    <property type="evidence" value="ECO:0007669"/>
    <property type="project" value="InterPro"/>
</dbReference>
<comment type="similarity">
    <text evidence="6">Belongs to the PNP/UDP phosphorylase family. MtnN subfamily.</text>
</comment>
<protein>
    <recommendedName>
        <fullName evidence="6">5'-methylthioadenosine/S-adenosylhomocysteine nucleosidase</fullName>
        <shortName evidence="6">MTA/SAH nucleosidase</shortName>
        <shortName evidence="6">MTAN</shortName>
        <ecNumber evidence="6">3.2.2.9</ecNumber>
    </recommendedName>
    <alternativeName>
        <fullName evidence="6">5'-deoxyadenosine nucleosidase</fullName>
        <shortName evidence="6">DOA nucleosidase</shortName>
        <shortName evidence="6">dAdo nucleosidase</shortName>
    </alternativeName>
    <alternativeName>
        <fullName evidence="6">5'-methylthioadenosine nucleosidase</fullName>
        <shortName evidence="6">MTA nucleosidase</shortName>
    </alternativeName>
    <alternativeName>
        <fullName evidence="6">S-adenosylhomocysteine nucleosidase</fullName>
        <shortName evidence="6">AdoHcy nucleosidase</shortName>
        <shortName evidence="6">SAH nucleosidase</shortName>
        <shortName evidence="6">SRH nucleosidase</shortName>
    </alternativeName>
</protein>
<feature type="binding site" evidence="6">
    <location>
        <begin position="174"/>
        <end position="175"/>
    </location>
    <ligand>
        <name>substrate</name>
    </ligand>
</feature>
<organism evidence="8 9">
    <name type="scientific">Sediminibacillus albus</name>
    <dbReference type="NCBI Taxonomy" id="407036"/>
    <lineage>
        <taxon>Bacteria</taxon>
        <taxon>Bacillati</taxon>
        <taxon>Bacillota</taxon>
        <taxon>Bacilli</taxon>
        <taxon>Bacillales</taxon>
        <taxon>Bacillaceae</taxon>
        <taxon>Sediminibacillus</taxon>
    </lineage>
</organism>
<comment type="pathway">
    <text evidence="1 6">Amino-acid biosynthesis; L-methionine biosynthesis via salvage pathway; S-methyl-5-thio-alpha-D-ribose 1-phosphate from S-methyl-5'-thioadenosine (hydrolase route): step 1/2.</text>
</comment>
<feature type="domain" description="Nucleoside phosphorylase" evidence="7">
    <location>
        <begin position="2"/>
        <end position="227"/>
    </location>
</feature>
<accession>A0A1G9CLW8</accession>
<dbReference type="GO" id="GO:0008782">
    <property type="term" value="F:adenosylhomocysteine nucleosidase activity"/>
    <property type="evidence" value="ECO:0007669"/>
    <property type="project" value="UniProtKB-UniRule"/>
</dbReference>
<keyword evidence="4 6" id="KW-0486">Methionine biosynthesis</keyword>
<reference evidence="8 9" key="1">
    <citation type="submission" date="2016-10" db="EMBL/GenBank/DDBJ databases">
        <authorList>
            <person name="de Groot N.N."/>
        </authorList>
    </citation>
    <scope>NUCLEOTIDE SEQUENCE [LARGE SCALE GENOMIC DNA]</scope>
    <source>
        <strain evidence="8 9">CGMCC 1.6502</strain>
    </source>
</reference>
<dbReference type="UniPathway" id="UPA00904">
    <property type="reaction ID" value="UER00871"/>
</dbReference>
<dbReference type="OrthoDB" id="9792278at2"/>
<proteinExistence type="inferred from homology"/>
<dbReference type="InterPro" id="IPR010049">
    <property type="entry name" value="MTA_SAH_Nsdase"/>
</dbReference>
<dbReference type="FunFam" id="3.40.50.1580:FF:000001">
    <property type="entry name" value="MTA/SAH nucleosidase family protein"/>
    <property type="match status" value="1"/>
</dbReference>
<evidence type="ECO:0000259" key="7">
    <source>
        <dbReference type="Pfam" id="PF01048"/>
    </source>
</evidence>
<dbReference type="Gene3D" id="3.40.50.1580">
    <property type="entry name" value="Nucleoside phosphorylase domain"/>
    <property type="match status" value="1"/>
</dbReference>
<dbReference type="InterPro" id="IPR035994">
    <property type="entry name" value="Nucleoside_phosphorylase_sf"/>
</dbReference>
<dbReference type="RefSeq" id="WP_093216819.1">
    <property type="nucleotide sequence ID" value="NZ_FNFL01000008.1"/>
</dbReference>
<dbReference type="NCBIfam" id="TIGR01704">
    <property type="entry name" value="MTA_SAH-Nsdase"/>
    <property type="match status" value="1"/>
</dbReference>
<name>A0A1G9CLW8_9BACI</name>
<dbReference type="PANTHER" id="PTHR46832:SF1">
    <property type="entry name" value="5'-METHYLTHIOADENOSINE_S-ADENOSYLHOMOCYSTEINE NUCLEOSIDASE"/>
    <property type="match status" value="1"/>
</dbReference>
<feature type="active site" description="Proton donor" evidence="6">
    <location>
        <position position="198"/>
    </location>
</feature>
<dbReference type="SUPFAM" id="SSF53167">
    <property type="entry name" value="Purine and uridine phosphorylases"/>
    <property type="match status" value="1"/>
</dbReference>
<evidence type="ECO:0000313" key="9">
    <source>
        <dbReference type="Proteomes" id="UP000198694"/>
    </source>
</evidence>
<dbReference type="GO" id="GO:0005829">
    <property type="term" value="C:cytosol"/>
    <property type="evidence" value="ECO:0007669"/>
    <property type="project" value="TreeGrafter"/>
</dbReference>
<comment type="function">
    <text evidence="6">Catalyzes the irreversible cleavage of the glycosidic bond in both 5'-methylthioadenosine (MTA) and S-adenosylhomocysteine (SAH/AdoHcy) to adenine and the corresponding thioribose, 5'-methylthioribose and S-ribosylhomocysteine, respectively. Also cleaves 5'-deoxyadenosine, a toxic by-product of radical S-adenosylmethionine (SAM) enzymes, into 5-deoxyribose and adenine.</text>
</comment>
<evidence type="ECO:0000256" key="3">
    <source>
        <dbReference type="ARBA" id="ARBA00022801"/>
    </source>
</evidence>
<keyword evidence="9" id="KW-1185">Reference proteome</keyword>
<dbReference type="GO" id="GO:0008930">
    <property type="term" value="F:methylthioadenosine nucleosidase activity"/>
    <property type="evidence" value="ECO:0007669"/>
    <property type="project" value="UniProtKB-UniRule"/>
</dbReference>
<sequence length="230" mass="24642">MTIAIIGAMDEEVELIKSKMDIKKTVEIAGSSFVEGTLNHRDVVLLQSGIGKVNAAMSATILHERYKPACVINTGSAGGFDRELEVGDLVISTDVVHHDADVTAFNYEYGQVPGMPAKFAADKKLVELAAQAASGLNGIHAKTGLIATGDSFMQDTQRVNFVRDKFPNMLAAEMEAAAIAQVSYKYDVPFVVIRALSDIAGKDSSVSFEEFLEKAAANAANLIMDIVENI</sequence>
<evidence type="ECO:0000256" key="5">
    <source>
        <dbReference type="ARBA" id="ARBA00050313"/>
    </source>
</evidence>
<dbReference type="NCBIfam" id="NF004079">
    <property type="entry name" value="PRK05584.1"/>
    <property type="match status" value="1"/>
</dbReference>
<dbReference type="GO" id="GO:0019509">
    <property type="term" value="P:L-methionine salvage from methylthioadenosine"/>
    <property type="evidence" value="ECO:0007669"/>
    <property type="project" value="UniProtKB-UniRule"/>
</dbReference>
<dbReference type="Pfam" id="PF01048">
    <property type="entry name" value="PNP_UDP_1"/>
    <property type="match status" value="1"/>
</dbReference>
<comment type="catalytic activity">
    <reaction evidence="6">
        <text>S-adenosyl-L-homocysteine + H2O = S-(5-deoxy-D-ribos-5-yl)-L-homocysteine + adenine</text>
        <dbReference type="Rhea" id="RHEA:17805"/>
        <dbReference type="ChEBI" id="CHEBI:15377"/>
        <dbReference type="ChEBI" id="CHEBI:16708"/>
        <dbReference type="ChEBI" id="CHEBI:57856"/>
        <dbReference type="ChEBI" id="CHEBI:58195"/>
        <dbReference type="EC" id="3.2.2.9"/>
    </reaction>
</comment>
<dbReference type="EC" id="3.2.2.9" evidence="6"/>
<dbReference type="Proteomes" id="UP000198694">
    <property type="component" value="Unassembled WGS sequence"/>
</dbReference>
<evidence type="ECO:0000256" key="4">
    <source>
        <dbReference type="ARBA" id="ARBA00023167"/>
    </source>
</evidence>
<evidence type="ECO:0000313" key="8">
    <source>
        <dbReference type="EMBL" id="SDK52475.1"/>
    </source>
</evidence>
<comment type="catalytic activity">
    <reaction evidence="5">
        <text>5'-deoxyadenosine + H2O = 5-deoxy-D-ribose + adenine</text>
        <dbReference type="Rhea" id="RHEA:29859"/>
        <dbReference type="ChEBI" id="CHEBI:15377"/>
        <dbReference type="ChEBI" id="CHEBI:16708"/>
        <dbReference type="ChEBI" id="CHEBI:17319"/>
        <dbReference type="ChEBI" id="CHEBI:149540"/>
        <dbReference type="EC" id="3.2.2.9"/>
    </reaction>
    <physiologicalReaction direction="left-to-right" evidence="5">
        <dbReference type="Rhea" id="RHEA:29860"/>
    </physiologicalReaction>
</comment>
<dbReference type="GO" id="GO:0019284">
    <property type="term" value="P:L-methionine salvage from S-adenosylmethionine"/>
    <property type="evidence" value="ECO:0007669"/>
    <property type="project" value="TreeGrafter"/>
</dbReference>
<dbReference type="EMBL" id="FNFL01000008">
    <property type="protein sequence ID" value="SDK52475.1"/>
    <property type="molecule type" value="Genomic_DNA"/>
</dbReference>
<dbReference type="CDD" id="cd09008">
    <property type="entry name" value="MTAN"/>
    <property type="match status" value="1"/>
</dbReference>
<keyword evidence="3 6" id="KW-0378">Hydrolase</keyword>
<dbReference type="STRING" id="407036.SAMN05216243_3433"/>
<evidence type="ECO:0000256" key="2">
    <source>
        <dbReference type="ARBA" id="ARBA00022605"/>
    </source>
</evidence>
<keyword evidence="2 6" id="KW-0028">Amino-acid biosynthesis</keyword>
<feature type="binding site" evidence="6">
    <location>
        <position position="153"/>
    </location>
    <ligand>
        <name>substrate</name>
    </ligand>
</feature>
<comment type="catalytic activity">
    <reaction evidence="6">
        <text>S-methyl-5'-thioadenosine + H2O = 5-(methylsulfanyl)-D-ribose + adenine</text>
        <dbReference type="Rhea" id="RHEA:13617"/>
        <dbReference type="ChEBI" id="CHEBI:15377"/>
        <dbReference type="ChEBI" id="CHEBI:16708"/>
        <dbReference type="ChEBI" id="CHEBI:17509"/>
        <dbReference type="ChEBI" id="CHEBI:78440"/>
        <dbReference type="EC" id="3.2.2.9"/>
    </reaction>
</comment>
<evidence type="ECO:0000256" key="6">
    <source>
        <dbReference type="HAMAP-Rule" id="MF_01684"/>
    </source>
</evidence>
<dbReference type="PANTHER" id="PTHR46832">
    <property type="entry name" value="5'-METHYLTHIOADENOSINE/S-ADENOSYLHOMOCYSTEINE NUCLEOSIDASE"/>
    <property type="match status" value="1"/>
</dbReference>